<reference evidence="2" key="1">
    <citation type="submission" date="2021-02" db="EMBL/GenBank/DDBJ databases">
        <authorList>
            <person name="Dougan E. K."/>
            <person name="Rhodes N."/>
            <person name="Thang M."/>
            <person name="Chan C."/>
        </authorList>
    </citation>
    <scope>NUCLEOTIDE SEQUENCE</scope>
</reference>
<accession>A0A812NYK3</accession>
<dbReference type="OrthoDB" id="440987at2759"/>
<feature type="compositionally biased region" description="Acidic residues" evidence="1">
    <location>
        <begin position="340"/>
        <end position="354"/>
    </location>
</feature>
<feature type="compositionally biased region" description="Pro residues" evidence="1">
    <location>
        <begin position="20"/>
        <end position="29"/>
    </location>
</feature>
<dbReference type="AlphaFoldDB" id="A0A812NYK3"/>
<protein>
    <submittedName>
        <fullName evidence="2">Uncharacterized protein</fullName>
    </submittedName>
</protein>
<proteinExistence type="predicted"/>
<dbReference type="Proteomes" id="UP000649617">
    <property type="component" value="Unassembled WGS sequence"/>
</dbReference>
<evidence type="ECO:0000256" key="1">
    <source>
        <dbReference type="SAM" id="MobiDB-lite"/>
    </source>
</evidence>
<feature type="region of interest" description="Disordered" evidence="1">
    <location>
        <begin position="1"/>
        <end position="174"/>
    </location>
</feature>
<dbReference type="EMBL" id="CAJNIZ010012058">
    <property type="protein sequence ID" value="CAE7328615.1"/>
    <property type="molecule type" value="Genomic_DNA"/>
</dbReference>
<evidence type="ECO:0000313" key="2">
    <source>
        <dbReference type="EMBL" id="CAE7328615.1"/>
    </source>
</evidence>
<keyword evidence="3" id="KW-1185">Reference proteome</keyword>
<feature type="compositionally biased region" description="Polar residues" evidence="1">
    <location>
        <begin position="142"/>
        <end position="152"/>
    </location>
</feature>
<organism evidence="2 3">
    <name type="scientific">Symbiodinium pilosum</name>
    <name type="common">Dinoflagellate</name>
    <dbReference type="NCBI Taxonomy" id="2952"/>
    <lineage>
        <taxon>Eukaryota</taxon>
        <taxon>Sar</taxon>
        <taxon>Alveolata</taxon>
        <taxon>Dinophyceae</taxon>
        <taxon>Suessiales</taxon>
        <taxon>Symbiodiniaceae</taxon>
        <taxon>Symbiodinium</taxon>
    </lineage>
</organism>
<feature type="compositionally biased region" description="Low complexity" evidence="1">
    <location>
        <begin position="9"/>
        <end position="19"/>
    </location>
</feature>
<sequence length="374" mass="39275">MAEKDFRGAAADAAAAAAKVPPPPLPLPPNLTVAQLPKLLRPTGKRRFQAARGPGSGVPSTAEGTSDAAGPASAAEIVSEATEVARVLNPGTQLPEADVRNVAAERPMPGGSSSEGRACEGMVQGDDSSGDGPGQESLELLPSQQTSGSLLSSCPKEDLVSKPPSSEQSLAPQAGCSQSAVLPVLHLLDASTLDKPDGDTASKAKPDNQLAAEVSHILSDVGALSSECDRLFKETCPSGDTTFMRAERLHKLTQRLIDWFGCTSPDTLDRIGHVYMAATSGRHEQGLAQLEFRGYVAAVLTQVLRDLELRIVPKEAGKDHKEMEFSTEQEDGSLRQEHALDEEDAAAAADEESDGSGMMEALQGWLQQLTSSFA</sequence>
<evidence type="ECO:0000313" key="3">
    <source>
        <dbReference type="Proteomes" id="UP000649617"/>
    </source>
</evidence>
<feature type="region of interest" description="Disordered" evidence="1">
    <location>
        <begin position="319"/>
        <end position="361"/>
    </location>
</feature>
<gene>
    <name evidence="2" type="ORF">SPIL2461_LOCUS7612</name>
</gene>
<name>A0A812NYK3_SYMPI</name>
<feature type="compositionally biased region" description="Polar residues" evidence="1">
    <location>
        <begin position="163"/>
        <end position="174"/>
    </location>
</feature>
<comment type="caution">
    <text evidence="2">The sequence shown here is derived from an EMBL/GenBank/DDBJ whole genome shotgun (WGS) entry which is preliminary data.</text>
</comment>